<evidence type="ECO:0000256" key="1">
    <source>
        <dbReference type="SAM" id="Coils"/>
    </source>
</evidence>
<gene>
    <name evidence="3" type="ORF">C8J55DRAFT_23413</name>
</gene>
<accession>A0A9W9ARC6</accession>
<comment type="caution">
    <text evidence="3">The sequence shown here is derived from an EMBL/GenBank/DDBJ whole genome shotgun (WGS) entry which is preliminary data.</text>
</comment>
<dbReference type="AlphaFoldDB" id="A0A9W9ARC6"/>
<feature type="coiled-coil region" evidence="1">
    <location>
        <begin position="224"/>
        <end position="304"/>
    </location>
</feature>
<feature type="coiled-coil region" evidence="1">
    <location>
        <begin position="354"/>
        <end position="388"/>
    </location>
</feature>
<feature type="coiled-coil region" evidence="1">
    <location>
        <begin position="26"/>
        <end position="126"/>
    </location>
</feature>
<reference evidence="3" key="1">
    <citation type="submission" date="2022-08" db="EMBL/GenBank/DDBJ databases">
        <authorList>
            <consortium name="DOE Joint Genome Institute"/>
            <person name="Min B."/>
            <person name="Riley R."/>
            <person name="Sierra-Patev S."/>
            <person name="Naranjo-Ortiz M."/>
            <person name="Looney B."/>
            <person name="Konkel Z."/>
            <person name="Slot J.C."/>
            <person name="Sakamoto Y."/>
            <person name="Steenwyk J.L."/>
            <person name="Rokas A."/>
            <person name="Carro J."/>
            <person name="Camarero S."/>
            <person name="Ferreira P."/>
            <person name="Molpeceres G."/>
            <person name="Ruiz-Duenas F.J."/>
            <person name="Serrano A."/>
            <person name="Henrissat B."/>
            <person name="Drula E."/>
            <person name="Hughes K.W."/>
            <person name="Mata J.L."/>
            <person name="Ishikawa N.K."/>
            <person name="Vargas-Isla R."/>
            <person name="Ushijima S."/>
            <person name="Smith C.A."/>
            <person name="Ahrendt S."/>
            <person name="Andreopoulos W."/>
            <person name="He G."/>
            <person name="Labutti K."/>
            <person name="Lipzen A."/>
            <person name="Ng V."/>
            <person name="Sandor L."/>
            <person name="Barry K."/>
            <person name="Martinez A.T."/>
            <person name="Xiao Y."/>
            <person name="Gibbons J.G."/>
            <person name="Terashima K."/>
            <person name="Hibbett D.S."/>
            <person name="Grigoriev I.V."/>
        </authorList>
    </citation>
    <scope>NUCLEOTIDE SEQUENCE</scope>
    <source>
        <strain evidence="3">Sp2 HRB7682 ss15</strain>
    </source>
</reference>
<reference evidence="3" key="2">
    <citation type="journal article" date="2023" name="Proc. Natl. Acad. Sci. U.S.A.">
        <title>A global phylogenomic analysis of the shiitake genus Lentinula.</title>
        <authorList>
            <person name="Sierra-Patev S."/>
            <person name="Min B."/>
            <person name="Naranjo-Ortiz M."/>
            <person name="Looney B."/>
            <person name="Konkel Z."/>
            <person name="Slot J.C."/>
            <person name="Sakamoto Y."/>
            <person name="Steenwyk J.L."/>
            <person name="Rokas A."/>
            <person name="Carro J."/>
            <person name="Camarero S."/>
            <person name="Ferreira P."/>
            <person name="Molpeceres G."/>
            <person name="Ruiz-Duenas F.J."/>
            <person name="Serrano A."/>
            <person name="Henrissat B."/>
            <person name="Drula E."/>
            <person name="Hughes K.W."/>
            <person name="Mata J.L."/>
            <person name="Ishikawa N.K."/>
            <person name="Vargas-Isla R."/>
            <person name="Ushijima S."/>
            <person name="Smith C.A."/>
            <person name="Donoghue J."/>
            <person name="Ahrendt S."/>
            <person name="Andreopoulos W."/>
            <person name="He G."/>
            <person name="LaButti K."/>
            <person name="Lipzen A."/>
            <person name="Ng V."/>
            <person name="Riley R."/>
            <person name="Sandor L."/>
            <person name="Barry K."/>
            <person name="Martinez A.T."/>
            <person name="Xiao Y."/>
            <person name="Gibbons J.G."/>
            <person name="Terashima K."/>
            <person name="Grigoriev I.V."/>
            <person name="Hibbett D."/>
        </authorList>
    </citation>
    <scope>NUCLEOTIDE SEQUENCE</scope>
    <source>
        <strain evidence="3">Sp2 HRB7682 ss15</strain>
    </source>
</reference>
<keyword evidence="1" id="KW-0175">Coiled coil</keyword>
<proteinExistence type="predicted"/>
<evidence type="ECO:0000256" key="2">
    <source>
        <dbReference type="SAM" id="MobiDB-lite"/>
    </source>
</evidence>
<protein>
    <submittedName>
        <fullName evidence="3">Uncharacterized protein</fullName>
    </submittedName>
</protein>
<dbReference type="EMBL" id="JANVFS010000010">
    <property type="protein sequence ID" value="KAJ4486705.1"/>
    <property type="molecule type" value="Genomic_DNA"/>
</dbReference>
<name>A0A9W9ARC6_9AGAR</name>
<feature type="region of interest" description="Disordered" evidence="2">
    <location>
        <begin position="1"/>
        <end position="23"/>
    </location>
</feature>
<sequence>MAEASSSSSNMVNNMHSDPELGPRIANMLFETVQEKRKRVRELEAKCEELVNLGKLQAAQETSIQSISAELREMKATNTNLEKEVTRIEQKKKEIILENGTLAKERDALLKEKEELERKLGDSQHRVIVKAEPSGPNIHANGSINAKYRPKAPRAYRVSPASTSQAAYSEVRDQNIILNEANDSLREKLKNKELELKQIGHCLAEAEASKEVIAEKLKSEQSTHSNLKEKYDLLKDSFEEQKQELEKKKSDLNSAHKALQQTAAENTTLIVEKERLEVQIASKYKTMEAALTVEQAKNQELLAERTKQKDQAALQVETFCTTCKAKENIMQMEGKSTQIKQEQIHDRIQGSNDTTLQQSKIQRLEEELQLVTEKLNEADIRAKLYQEKYKHMVMEKKALGNCNDLHLQAPTPIPEPTGYTPICPADAPPINDNSRPRSHSPTPTSVAIECHDANDPTPLVASPLPPPVSESLAAAGITLTQPYSTSPASAQSHIFHTDAVGRASSPIHASVSPPPRIAEPMTDPDCVNGMRDMSQSPECISQGNLLQTVISTVSDLPQCTQLRDGKERLPVAPRSSKLLDCLRDAAPTYHWGPGTIFFLPGRLLEAGSQHYVVVEPASQLIPNTGHRIHSRIGDYIGQTRDLFVTDNEWIFYAGSYKLFKIGKAPSAAFKFSDFHDIVRFPLLRRKPCYNFLDTDGSHKRVHAEKSLTGIPSRTKNQRMDRKRGDQVGLYRVTMCQF</sequence>
<evidence type="ECO:0000313" key="3">
    <source>
        <dbReference type="EMBL" id="KAJ4486705.1"/>
    </source>
</evidence>
<organism evidence="3 4">
    <name type="scientific">Lentinula lateritia</name>
    <dbReference type="NCBI Taxonomy" id="40482"/>
    <lineage>
        <taxon>Eukaryota</taxon>
        <taxon>Fungi</taxon>
        <taxon>Dikarya</taxon>
        <taxon>Basidiomycota</taxon>
        <taxon>Agaricomycotina</taxon>
        <taxon>Agaricomycetes</taxon>
        <taxon>Agaricomycetidae</taxon>
        <taxon>Agaricales</taxon>
        <taxon>Marasmiineae</taxon>
        <taxon>Omphalotaceae</taxon>
        <taxon>Lentinula</taxon>
    </lineage>
</organism>
<evidence type="ECO:0000313" key="4">
    <source>
        <dbReference type="Proteomes" id="UP001150238"/>
    </source>
</evidence>
<dbReference type="Proteomes" id="UP001150238">
    <property type="component" value="Unassembled WGS sequence"/>
</dbReference>